<dbReference type="Proteomes" id="UP001345013">
    <property type="component" value="Unassembled WGS sequence"/>
</dbReference>
<feature type="domain" description="Thioredoxin" evidence="11">
    <location>
        <begin position="4"/>
        <end position="127"/>
    </location>
</feature>
<dbReference type="PROSITE" id="PS51352">
    <property type="entry name" value="THIOREDOXIN_2"/>
    <property type="match status" value="2"/>
</dbReference>
<keyword evidence="8" id="KW-0676">Redox-active center</keyword>
<gene>
    <name evidence="12" type="ORF">LTR24_007997</name>
</gene>
<dbReference type="InterPro" id="IPR005788">
    <property type="entry name" value="PDI_thioredoxin-like_dom"/>
</dbReference>
<feature type="chain" id="PRO_5046852432" description="protein disulfide-isomerase" evidence="10">
    <location>
        <begin position="16"/>
        <end position="363"/>
    </location>
</feature>
<dbReference type="Pfam" id="PF07749">
    <property type="entry name" value="ERp29"/>
    <property type="match status" value="1"/>
</dbReference>
<sequence length="363" mass="39191">MVRLSPLLFAAVATASSVLNLIPSNFDKVVFESGKPALVEFFAPWCGHCKNLAPVYDELAASFGAQSNKVSIANVDADAHKDLGKRFGVQGFPTLKWFDGKPGSEPVDYNGGRDLESLQKFIAEKSGVKPKGAKKAVSHVEILNDNTFKEQVGGDKDILVAFTAPWCGHCKSLKPVWEKVAEDFAADPNVVIAQVDAEADNSKTLAQEQGITGFPTIKFFPKGSAEPSPYAGARTEDAFVDFINEKTGVNRMVGGRLNTKAGTIETLDSILAKYITPNGLSDVEKVTADLTAAANDVSDSMKDYYLKAVAKLTGNPEYAMKEQTRLAGLLKRGGLAPEKVDELQRRSNVLAKFLVKDDAKDEL</sequence>
<dbReference type="Gene3D" id="1.20.1150.12">
    <property type="entry name" value="Endoplasmic reticulum resident protein 29, C-terminal domain"/>
    <property type="match status" value="1"/>
</dbReference>
<dbReference type="PANTHER" id="PTHR45672">
    <property type="entry name" value="PROTEIN DISULFIDE-ISOMERASE C17H9.14C-RELATED"/>
    <property type="match status" value="1"/>
</dbReference>
<dbReference type="EMBL" id="JAVRRG010000129">
    <property type="protein sequence ID" value="KAK5082499.1"/>
    <property type="molecule type" value="Genomic_DNA"/>
</dbReference>
<evidence type="ECO:0000256" key="8">
    <source>
        <dbReference type="ARBA" id="ARBA00023284"/>
    </source>
</evidence>
<feature type="domain" description="Thioredoxin" evidence="11">
    <location>
        <begin position="129"/>
        <end position="248"/>
    </location>
</feature>
<comment type="caution">
    <text evidence="12">The sequence shown here is derived from an EMBL/GenBank/DDBJ whole genome shotgun (WGS) entry which is preliminary data.</text>
</comment>
<protein>
    <recommendedName>
        <fullName evidence="3">protein disulfide-isomerase</fullName>
        <ecNumber evidence="3">5.3.4.1</ecNumber>
    </recommendedName>
</protein>
<dbReference type="InterPro" id="IPR051063">
    <property type="entry name" value="PDI"/>
</dbReference>
<name>A0ABR0K2B3_9EURO</name>
<evidence type="ECO:0000313" key="13">
    <source>
        <dbReference type="Proteomes" id="UP001345013"/>
    </source>
</evidence>
<keyword evidence="7" id="KW-0413">Isomerase</keyword>
<reference evidence="12 13" key="1">
    <citation type="submission" date="2023-08" db="EMBL/GenBank/DDBJ databases">
        <title>Black Yeasts Isolated from many extreme environments.</title>
        <authorList>
            <person name="Coleine C."/>
            <person name="Stajich J.E."/>
            <person name="Selbmann L."/>
        </authorList>
    </citation>
    <scope>NUCLEOTIDE SEQUENCE [LARGE SCALE GENOMIC DNA]</scope>
    <source>
        <strain evidence="12 13">CCFEE 5885</strain>
    </source>
</reference>
<evidence type="ECO:0000256" key="2">
    <source>
        <dbReference type="ARBA" id="ARBA00006347"/>
    </source>
</evidence>
<dbReference type="InterPro" id="IPR036249">
    <property type="entry name" value="Thioredoxin-like_sf"/>
</dbReference>
<dbReference type="SUPFAM" id="SSF47933">
    <property type="entry name" value="ERP29 C domain-like"/>
    <property type="match status" value="1"/>
</dbReference>
<keyword evidence="6" id="KW-1015">Disulfide bond</keyword>
<organism evidence="12 13">
    <name type="scientific">Lithohypha guttulata</name>
    <dbReference type="NCBI Taxonomy" id="1690604"/>
    <lineage>
        <taxon>Eukaryota</taxon>
        <taxon>Fungi</taxon>
        <taxon>Dikarya</taxon>
        <taxon>Ascomycota</taxon>
        <taxon>Pezizomycotina</taxon>
        <taxon>Eurotiomycetes</taxon>
        <taxon>Chaetothyriomycetidae</taxon>
        <taxon>Chaetothyriales</taxon>
        <taxon>Trichomeriaceae</taxon>
        <taxon>Lithohypha</taxon>
    </lineage>
</organism>
<evidence type="ECO:0000256" key="1">
    <source>
        <dbReference type="ARBA" id="ARBA00001182"/>
    </source>
</evidence>
<keyword evidence="13" id="KW-1185">Reference proteome</keyword>
<dbReference type="PANTHER" id="PTHR45672:SF11">
    <property type="entry name" value="PROTEIN DISULFIDE-ISOMERASE C17H9.14C"/>
    <property type="match status" value="1"/>
</dbReference>
<evidence type="ECO:0000256" key="4">
    <source>
        <dbReference type="ARBA" id="ARBA00022729"/>
    </source>
</evidence>
<feature type="signal peptide" evidence="10">
    <location>
        <begin position="1"/>
        <end position="15"/>
    </location>
</feature>
<dbReference type="CDD" id="cd00238">
    <property type="entry name" value="ERp29c"/>
    <property type="match status" value="1"/>
</dbReference>
<comment type="catalytic activity">
    <reaction evidence="1">
        <text>Catalyzes the rearrangement of -S-S- bonds in proteins.</text>
        <dbReference type="EC" id="5.3.4.1"/>
    </reaction>
</comment>
<dbReference type="PRINTS" id="PR00421">
    <property type="entry name" value="THIOREDOXIN"/>
</dbReference>
<dbReference type="InterPro" id="IPR017937">
    <property type="entry name" value="Thioredoxin_CS"/>
</dbReference>
<dbReference type="InterPro" id="IPR013766">
    <property type="entry name" value="Thioredoxin_domain"/>
</dbReference>
<keyword evidence="4 10" id="KW-0732">Signal</keyword>
<evidence type="ECO:0000256" key="9">
    <source>
        <dbReference type="RuleBase" id="RU004208"/>
    </source>
</evidence>
<evidence type="ECO:0000259" key="11">
    <source>
        <dbReference type="PROSITE" id="PS51352"/>
    </source>
</evidence>
<evidence type="ECO:0000256" key="5">
    <source>
        <dbReference type="ARBA" id="ARBA00022737"/>
    </source>
</evidence>
<dbReference type="InterPro" id="IPR036356">
    <property type="entry name" value="ERp29_C_sf"/>
</dbReference>
<comment type="similarity">
    <text evidence="2 9">Belongs to the protein disulfide isomerase family.</text>
</comment>
<accession>A0ABR0K2B3</accession>
<dbReference type="SUPFAM" id="SSF52833">
    <property type="entry name" value="Thioredoxin-like"/>
    <property type="match status" value="2"/>
</dbReference>
<dbReference type="NCBIfam" id="TIGR01126">
    <property type="entry name" value="pdi_dom"/>
    <property type="match status" value="2"/>
</dbReference>
<evidence type="ECO:0000256" key="7">
    <source>
        <dbReference type="ARBA" id="ARBA00023235"/>
    </source>
</evidence>
<evidence type="ECO:0000256" key="10">
    <source>
        <dbReference type="SAM" id="SignalP"/>
    </source>
</evidence>
<dbReference type="InterPro" id="IPR011679">
    <property type="entry name" value="ERp29_C"/>
</dbReference>
<evidence type="ECO:0000256" key="6">
    <source>
        <dbReference type="ARBA" id="ARBA00023157"/>
    </source>
</evidence>
<proteinExistence type="inferred from homology"/>
<evidence type="ECO:0000256" key="3">
    <source>
        <dbReference type="ARBA" id="ARBA00012723"/>
    </source>
</evidence>
<dbReference type="Pfam" id="PF00085">
    <property type="entry name" value="Thioredoxin"/>
    <property type="match status" value="2"/>
</dbReference>
<keyword evidence="5" id="KW-0677">Repeat</keyword>
<dbReference type="PROSITE" id="PS00194">
    <property type="entry name" value="THIOREDOXIN_1"/>
    <property type="match status" value="2"/>
</dbReference>
<evidence type="ECO:0000313" key="12">
    <source>
        <dbReference type="EMBL" id="KAK5082499.1"/>
    </source>
</evidence>
<dbReference type="CDD" id="cd02998">
    <property type="entry name" value="PDI_a_ERp38"/>
    <property type="match status" value="2"/>
</dbReference>
<dbReference type="EC" id="5.3.4.1" evidence="3"/>
<dbReference type="Gene3D" id="3.40.30.10">
    <property type="entry name" value="Glutaredoxin"/>
    <property type="match status" value="2"/>
</dbReference>